<dbReference type="PANTHER" id="PTHR43415">
    <property type="entry name" value="SPERMIDINE N(1)-ACETYLTRANSFERASE"/>
    <property type="match status" value="1"/>
</dbReference>
<dbReference type="EC" id="2.3.1.57" evidence="2"/>
<dbReference type="SUPFAM" id="SSF55729">
    <property type="entry name" value="Acyl-CoA N-acyltransferases (Nat)"/>
    <property type="match status" value="1"/>
</dbReference>
<dbReference type="OrthoDB" id="9795206at2"/>
<comment type="caution">
    <text evidence="2">The sequence shown here is derived from an EMBL/GenBank/DDBJ whole genome shotgun (WGS) entry which is preliminary data.</text>
</comment>
<sequence>MIKGERIYIESLQLSDVYQMMNWKKAEDILSREYHFLTTKDGNVKGWYEARIARKNMKSYSVKTYSGKVIGFISIRDINRLFKTAVLGITFDMNYVNCGYGTESLRIFLDYYFNELKMRTLFLDVARHNKRAIRCYENLGFEHVRQYYARLEDEYYDAVIEELKERKEEEFRQSFWIVGPFIMLGYYKMRLSKNMYNTVSTKTC</sequence>
<keyword evidence="2" id="KW-0012">Acyltransferase</keyword>
<accession>A0A1S1V7C7</accession>
<gene>
    <name evidence="2" type="primary">speG</name>
    <name evidence="2" type="ORF">EUAN_19440</name>
</gene>
<dbReference type="STRING" id="39480.EUAN_19440"/>
<dbReference type="GO" id="GO:0004145">
    <property type="term" value="F:diamine N-acetyltransferase activity"/>
    <property type="evidence" value="ECO:0007669"/>
    <property type="project" value="UniProtKB-EC"/>
</dbReference>
<dbReference type="InterPro" id="IPR000182">
    <property type="entry name" value="GNAT_dom"/>
</dbReference>
<keyword evidence="3" id="KW-1185">Reference proteome</keyword>
<dbReference type="PANTHER" id="PTHR43415:SF3">
    <property type="entry name" value="GNAT-FAMILY ACETYLTRANSFERASE"/>
    <property type="match status" value="1"/>
</dbReference>
<dbReference type="Pfam" id="PF13302">
    <property type="entry name" value="Acetyltransf_3"/>
    <property type="match status" value="1"/>
</dbReference>
<evidence type="ECO:0000313" key="2">
    <source>
        <dbReference type="EMBL" id="OHW61629.1"/>
    </source>
</evidence>
<dbReference type="Gene3D" id="3.40.630.30">
    <property type="match status" value="1"/>
</dbReference>
<evidence type="ECO:0000313" key="3">
    <source>
        <dbReference type="Proteomes" id="UP000180254"/>
    </source>
</evidence>
<organism evidence="2 3">
    <name type="scientific">Andreesenia angusta</name>
    <dbReference type="NCBI Taxonomy" id="39480"/>
    <lineage>
        <taxon>Bacteria</taxon>
        <taxon>Bacillati</taxon>
        <taxon>Bacillota</taxon>
        <taxon>Tissierellia</taxon>
        <taxon>Tissierellales</taxon>
        <taxon>Gottschalkiaceae</taxon>
        <taxon>Andreesenia</taxon>
    </lineage>
</organism>
<name>A0A1S1V7C7_9FIRM</name>
<feature type="domain" description="N-acetyltransferase" evidence="1">
    <location>
        <begin position="7"/>
        <end position="166"/>
    </location>
</feature>
<dbReference type="PROSITE" id="PS51186">
    <property type="entry name" value="GNAT"/>
    <property type="match status" value="1"/>
</dbReference>
<dbReference type="Proteomes" id="UP000180254">
    <property type="component" value="Unassembled WGS sequence"/>
</dbReference>
<dbReference type="InterPro" id="IPR016181">
    <property type="entry name" value="Acyl_CoA_acyltransferase"/>
</dbReference>
<proteinExistence type="predicted"/>
<keyword evidence="2" id="KW-0808">Transferase</keyword>
<dbReference type="EMBL" id="MKIE01000009">
    <property type="protein sequence ID" value="OHW61629.1"/>
    <property type="molecule type" value="Genomic_DNA"/>
</dbReference>
<dbReference type="RefSeq" id="WP_071064149.1">
    <property type="nucleotide sequence ID" value="NZ_MKIE01000009.1"/>
</dbReference>
<protein>
    <submittedName>
        <fullName evidence="2">Spermidine N(1)-acetyltransferase</fullName>
        <ecNumber evidence="2">2.3.1.57</ecNumber>
    </submittedName>
</protein>
<dbReference type="AlphaFoldDB" id="A0A1S1V7C7"/>
<reference evidence="2 3" key="1">
    <citation type="submission" date="2016-09" db="EMBL/GenBank/DDBJ databases">
        <title>Genome sequence of Eubacterium angustum.</title>
        <authorList>
            <person name="Poehlein A."/>
            <person name="Daniel R."/>
        </authorList>
    </citation>
    <scope>NUCLEOTIDE SEQUENCE [LARGE SCALE GENOMIC DNA]</scope>
    <source>
        <strain evidence="2 3">DSM 1989</strain>
    </source>
</reference>
<evidence type="ECO:0000259" key="1">
    <source>
        <dbReference type="PROSITE" id="PS51186"/>
    </source>
</evidence>